<dbReference type="AlphaFoldDB" id="A0A0A8ZXH0"/>
<proteinExistence type="predicted"/>
<evidence type="ECO:0000313" key="1">
    <source>
        <dbReference type="EMBL" id="JAD39487.1"/>
    </source>
</evidence>
<sequence>MMQNIIEPTGELLFFLSFSAFNSSQLFT</sequence>
<dbReference type="EMBL" id="GBRH01258408">
    <property type="protein sequence ID" value="JAD39487.1"/>
    <property type="molecule type" value="Transcribed_RNA"/>
</dbReference>
<organism evidence="1">
    <name type="scientific">Arundo donax</name>
    <name type="common">Giant reed</name>
    <name type="synonym">Donax arundinaceus</name>
    <dbReference type="NCBI Taxonomy" id="35708"/>
    <lineage>
        <taxon>Eukaryota</taxon>
        <taxon>Viridiplantae</taxon>
        <taxon>Streptophyta</taxon>
        <taxon>Embryophyta</taxon>
        <taxon>Tracheophyta</taxon>
        <taxon>Spermatophyta</taxon>
        <taxon>Magnoliopsida</taxon>
        <taxon>Liliopsida</taxon>
        <taxon>Poales</taxon>
        <taxon>Poaceae</taxon>
        <taxon>PACMAD clade</taxon>
        <taxon>Arundinoideae</taxon>
        <taxon>Arundineae</taxon>
        <taxon>Arundo</taxon>
    </lineage>
</organism>
<name>A0A0A8ZXH0_ARUDO</name>
<accession>A0A0A8ZXH0</accession>
<reference evidence="1" key="1">
    <citation type="submission" date="2014-09" db="EMBL/GenBank/DDBJ databases">
        <authorList>
            <person name="Magalhaes I.L.F."/>
            <person name="Oliveira U."/>
            <person name="Santos F.R."/>
            <person name="Vidigal T.H.D.A."/>
            <person name="Brescovit A.D."/>
            <person name="Santos A.J."/>
        </authorList>
    </citation>
    <scope>NUCLEOTIDE SEQUENCE</scope>
    <source>
        <tissue evidence="1">Shoot tissue taken approximately 20 cm above the soil surface</tissue>
    </source>
</reference>
<reference evidence="1" key="2">
    <citation type="journal article" date="2015" name="Data Brief">
        <title>Shoot transcriptome of the giant reed, Arundo donax.</title>
        <authorList>
            <person name="Barrero R.A."/>
            <person name="Guerrero F.D."/>
            <person name="Moolhuijzen P."/>
            <person name="Goolsby J.A."/>
            <person name="Tidwell J."/>
            <person name="Bellgard S.E."/>
            <person name="Bellgard M.I."/>
        </authorList>
    </citation>
    <scope>NUCLEOTIDE SEQUENCE</scope>
    <source>
        <tissue evidence="1">Shoot tissue taken approximately 20 cm above the soil surface</tissue>
    </source>
</reference>
<protein>
    <submittedName>
        <fullName evidence="1">Uncharacterized protein</fullName>
    </submittedName>
</protein>